<dbReference type="Pfam" id="PF13354">
    <property type="entry name" value="Beta-lactamase2"/>
    <property type="match status" value="1"/>
</dbReference>
<evidence type="ECO:0000259" key="4">
    <source>
        <dbReference type="Pfam" id="PF13354"/>
    </source>
</evidence>
<evidence type="ECO:0000313" key="6">
    <source>
        <dbReference type="Proteomes" id="UP000559182"/>
    </source>
</evidence>
<dbReference type="InterPro" id="IPR045155">
    <property type="entry name" value="Beta-lactam_cat"/>
</dbReference>
<reference evidence="5 6" key="1">
    <citation type="submission" date="2020-08" db="EMBL/GenBank/DDBJ databases">
        <title>Sequencing the genomes of 1000 actinobacteria strains.</title>
        <authorList>
            <person name="Klenk H.-P."/>
        </authorList>
    </citation>
    <scope>NUCLEOTIDE SEQUENCE [LARGE SCALE GENOMIC DNA]</scope>
    <source>
        <strain evidence="5 6">DSM 105369</strain>
    </source>
</reference>
<organism evidence="5 6">
    <name type="scientific">Flexivirga oryzae</name>
    <dbReference type="NCBI Taxonomy" id="1794944"/>
    <lineage>
        <taxon>Bacteria</taxon>
        <taxon>Bacillati</taxon>
        <taxon>Actinomycetota</taxon>
        <taxon>Actinomycetes</taxon>
        <taxon>Micrococcales</taxon>
        <taxon>Dermacoccaceae</taxon>
        <taxon>Flexivirga</taxon>
    </lineage>
</organism>
<proteinExistence type="predicted"/>
<evidence type="ECO:0000313" key="5">
    <source>
        <dbReference type="EMBL" id="MBB2891084.1"/>
    </source>
</evidence>
<dbReference type="Gene3D" id="3.40.710.10">
    <property type="entry name" value="DD-peptidase/beta-lactamase superfamily"/>
    <property type="match status" value="1"/>
</dbReference>
<dbReference type="Proteomes" id="UP000559182">
    <property type="component" value="Unassembled WGS sequence"/>
</dbReference>
<dbReference type="AlphaFoldDB" id="A0A839N4U2"/>
<feature type="domain" description="Beta-lactamase class A catalytic" evidence="4">
    <location>
        <begin position="116"/>
        <end position="257"/>
    </location>
</feature>
<keyword evidence="3" id="KW-0732">Signal</keyword>
<dbReference type="GO" id="GO:0046677">
    <property type="term" value="P:response to antibiotic"/>
    <property type="evidence" value="ECO:0007669"/>
    <property type="project" value="InterPro"/>
</dbReference>
<dbReference type="GO" id="GO:0008800">
    <property type="term" value="F:beta-lactamase activity"/>
    <property type="evidence" value="ECO:0007669"/>
    <property type="project" value="InterPro"/>
</dbReference>
<dbReference type="InterPro" id="IPR012338">
    <property type="entry name" value="Beta-lactam/transpept-like"/>
</dbReference>
<dbReference type="PANTHER" id="PTHR35333">
    <property type="entry name" value="BETA-LACTAMASE"/>
    <property type="match status" value="1"/>
</dbReference>
<dbReference type="GO" id="GO:0030655">
    <property type="term" value="P:beta-lactam antibiotic catabolic process"/>
    <property type="evidence" value="ECO:0007669"/>
    <property type="project" value="InterPro"/>
</dbReference>
<dbReference type="InterPro" id="IPR000871">
    <property type="entry name" value="Beta-lactam_class-A"/>
</dbReference>
<keyword evidence="6" id="KW-1185">Reference proteome</keyword>
<feature type="chain" id="PRO_5032289666" description="Beta-lactamase" evidence="3">
    <location>
        <begin position="40"/>
        <end position="287"/>
    </location>
</feature>
<feature type="signal peptide" evidence="3">
    <location>
        <begin position="1"/>
        <end position="39"/>
    </location>
</feature>
<dbReference type="PROSITE" id="PS51318">
    <property type="entry name" value="TAT"/>
    <property type="match status" value="1"/>
</dbReference>
<dbReference type="SUPFAM" id="SSF56601">
    <property type="entry name" value="beta-lactamase/transpeptidase-like"/>
    <property type="match status" value="1"/>
</dbReference>
<evidence type="ECO:0000256" key="3">
    <source>
        <dbReference type="SAM" id="SignalP"/>
    </source>
</evidence>
<accession>A0A839N4U2</accession>
<name>A0A839N4U2_9MICO</name>
<dbReference type="RefSeq" id="WP_183319394.1">
    <property type="nucleotide sequence ID" value="NZ_JACHVQ010000001.1"/>
</dbReference>
<gene>
    <name evidence="5" type="ORF">FHU39_001068</name>
</gene>
<comment type="caution">
    <text evidence="5">The sequence shown here is derived from an EMBL/GenBank/DDBJ whole genome shotgun (WGS) entry which is preliminary data.</text>
</comment>
<evidence type="ECO:0000256" key="2">
    <source>
        <dbReference type="ARBA" id="ARBA00030171"/>
    </source>
</evidence>
<evidence type="ECO:0000256" key="1">
    <source>
        <dbReference type="ARBA" id="ARBA00018879"/>
    </source>
</evidence>
<dbReference type="PANTHER" id="PTHR35333:SF3">
    <property type="entry name" value="BETA-LACTAMASE-TYPE TRANSPEPTIDASE FOLD CONTAINING PROTEIN"/>
    <property type="match status" value="1"/>
</dbReference>
<protein>
    <recommendedName>
        <fullName evidence="1">Beta-lactamase</fullName>
    </recommendedName>
    <alternativeName>
        <fullName evidence="2">Penicillinase</fullName>
    </alternativeName>
</protein>
<dbReference type="InterPro" id="IPR006311">
    <property type="entry name" value="TAT_signal"/>
</dbReference>
<sequence length="287" mass="31571">MTPLHRAEDGQLRVGRRMLVTGGLAAAGMSLLAAPAADAATLTRAQLTAKLTAYQRSRGGTFSVGLYDRRNYSVFKYRPTWRNETLSIVKVLIMATVLRRCQERKVNLTKTQAEQAYAMITRSDNDATNALLTWAGVSNVRRVAGLYDLTSTVIQGGTTAGASNWWGYSTTTARDQLRLIHDVIWGTSVITVANREYLKRLMAQVTPTQRWGVCAPPLPTSNAWNTKNGWGPRTGGYRLNSVGHISGNGRDYVAVILSRAPEGYYYGRDTVNGISKILYAAMAHPLR</sequence>
<dbReference type="EMBL" id="JACHVQ010000001">
    <property type="protein sequence ID" value="MBB2891084.1"/>
    <property type="molecule type" value="Genomic_DNA"/>
</dbReference>